<evidence type="ECO:0000256" key="3">
    <source>
        <dbReference type="ARBA" id="ARBA00004514"/>
    </source>
</evidence>
<reference evidence="11 12" key="1">
    <citation type="submission" date="2015-12" db="EMBL/GenBank/DDBJ databases">
        <title>Draft genome of the nematode, Onchocerca flexuosa.</title>
        <authorList>
            <person name="Mitreva M."/>
        </authorList>
    </citation>
    <scope>NUCLEOTIDE SEQUENCE [LARGE SCALE GENOMIC DNA]</scope>
    <source>
        <strain evidence="11">Red Deer</strain>
    </source>
</reference>
<dbReference type="GO" id="GO:0003735">
    <property type="term" value="F:structural constituent of ribosome"/>
    <property type="evidence" value="ECO:0007669"/>
    <property type="project" value="InterPro"/>
</dbReference>
<dbReference type="EMBL" id="KZ270050">
    <property type="protein sequence ID" value="OZC06962.1"/>
    <property type="molecule type" value="Genomic_DNA"/>
</dbReference>
<keyword evidence="12" id="KW-1185">Reference proteome</keyword>
<evidence type="ECO:0000256" key="4">
    <source>
        <dbReference type="ARBA" id="ARBA00009083"/>
    </source>
</evidence>
<evidence type="ECO:0000256" key="1">
    <source>
        <dbReference type="ARBA" id="ARBA00001947"/>
    </source>
</evidence>
<dbReference type="GO" id="GO:0008270">
    <property type="term" value="F:zinc ion binding"/>
    <property type="evidence" value="ECO:0007669"/>
    <property type="project" value="InterPro"/>
</dbReference>
<dbReference type="PROSITE" id="PS00527">
    <property type="entry name" value="RIBOSOMAL_S14"/>
    <property type="match status" value="1"/>
</dbReference>
<accession>A0A238BNZ4</accession>
<dbReference type="PANTHER" id="PTHR12010">
    <property type="entry name" value="40S RIBOSOMAL PROTEIN S29"/>
    <property type="match status" value="1"/>
</dbReference>
<comment type="subcellular location">
    <subcellularLocation>
        <location evidence="3">Cytoplasm</location>
        <location evidence="3">Cytosol</location>
    </subcellularLocation>
    <subcellularLocation>
        <location evidence="2">Rough endoplasmic reticulum</location>
    </subcellularLocation>
</comment>
<evidence type="ECO:0000256" key="7">
    <source>
        <dbReference type="ARBA" id="ARBA00022980"/>
    </source>
</evidence>
<dbReference type="Proteomes" id="UP000242913">
    <property type="component" value="Unassembled WGS sequence"/>
</dbReference>
<dbReference type="InterPro" id="IPR018271">
    <property type="entry name" value="Ribosomal_uS14_CS"/>
</dbReference>
<name>A0A238BNZ4_9BILA</name>
<evidence type="ECO:0000313" key="11">
    <source>
        <dbReference type="EMBL" id="OZC06962.1"/>
    </source>
</evidence>
<dbReference type="GO" id="GO:0005791">
    <property type="term" value="C:rough endoplasmic reticulum"/>
    <property type="evidence" value="ECO:0007669"/>
    <property type="project" value="UniProtKB-SubCell"/>
</dbReference>
<dbReference type="Pfam" id="PF00253">
    <property type="entry name" value="Ribosomal_S14"/>
    <property type="match status" value="1"/>
</dbReference>
<dbReference type="FunFam" id="4.10.830.10:FF:000002">
    <property type="entry name" value="40S ribosomal protein S29"/>
    <property type="match status" value="1"/>
</dbReference>
<evidence type="ECO:0000256" key="5">
    <source>
        <dbReference type="ARBA" id="ARBA00011542"/>
    </source>
</evidence>
<keyword evidence="8" id="KW-0687">Ribonucleoprotein</keyword>
<dbReference type="InterPro" id="IPR039744">
    <property type="entry name" value="RIbosomal_uS14_euk_arc"/>
</dbReference>
<evidence type="ECO:0000313" key="12">
    <source>
        <dbReference type="Proteomes" id="UP000242913"/>
    </source>
</evidence>
<dbReference type="Gene3D" id="4.10.830.10">
    <property type="entry name" value="30s Ribosomal Protein S14, Chain N"/>
    <property type="match status" value="1"/>
</dbReference>
<dbReference type="GO" id="GO:0002181">
    <property type="term" value="P:cytoplasmic translation"/>
    <property type="evidence" value="ECO:0007669"/>
    <property type="project" value="TreeGrafter"/>
</dbReference>
<dbReference type="PANTHER" id="PTHR12010:SF2">
    <property type="entry name" value="40S RIBOSOMAL PROTEIN S29"/>
    <property type="match status" value="1"/>
</dbReference>
<dbReference type="NCBIfam" id="NF004424">
    <property type="entry name" value="PRK05766.1"/>
    <property type="match status" value="1"/>
</dbReference>
<evidence type="ECO:0000256" key="10">
    <source>
        <dbReference type="ARBA" id="ARBA00035455"/>
    </source>
</evidence>
<dbReference type="InterPro" id="IPR043140">
    <property type="entry name" value="Ribosomal_uS14_sf"/>
</dbReference>
<keyword evidence="7 11" id="KW-0689">Ribosomal protein</keyword>
<evidence type="ECO:0000256" key="8">
    <source>
        <dbReference type="ARBA" id="ARBA00023274"/>
    </source>
</evidence>
<comment type="similarity">
    <text evidence="4">Belongs to the universal ribosomal protein uS14 family.</text>
</comment>
<dbReference type="GO" id="GO:0022627">
    <property type="term" value="C:cytosolic small ribosomal subunit"/>
    <property type="evidence" value="ECO:0007669"/>
    <property type="project" value="TreeGrafter"/>
</dbReference>
<dbReference type="InterPro" id="IPR001209">
    <property type="entry name" value="Ribosomal_uS14"/>
</dbReference>
<comment type="subunit">
    <text evidence="5">Component of the 40S small ribosomal subunit.</text>
</comment>
<evidence type="ECO:0000256" key="6">
    <source>
        <dbReference type="ARBA" id="ARBA00022833"/>
    </source>
</evidence>
<comment type="cofactor">
    <cofactor evidence="1">
        <name>Zn(2+)</name>
        <dbReference type="ChEBI" id="CHEBI:29105"/>
    </cofactor>
</comment>
<evidence type="ECO:0000256" key="2">
    <source>
        <dbReference type="ARBA" id="ARBA00004427"/>
    </source>
</evidence>
<keyword evidence="6" id="KW-0862">Zinc</keyword>
<organism evidence="11 12">
    <name type="scientific">Onchocerca flexuosa</name>
    <dbReference type="NCBI Taxonomy" id="387005"/>
    <lineage>
        <taxon>Eukaryota</taxon>
        <taxon>Metazoa</taxon>
        <taxon>Ecdysozoa</taxon>
        <taxon>Nematoda</taxon>
        <taxon>Chromadorea</taxon>
        <taxon>Rhabditida</taxon>
        <taxon>Spirurina</taxon>
        <taxon>Spiruromorpha</taxon>
        <taxon>Filarioidea</taxon>
        <taxon>Onchocercidae</taxon>
        <taxon>Onchocerca</taxon>
    </lineage>
</organism>
<dbReference type="OrthoDB" id="10252683at2759"/>
<evidence type="ECO:0000256" key="9">
    <source>
        <dbReference type="ARBA" id="ARBA00035167"/>
    </source>
</evidence>
<proteinExistence type="inferred from homology"/>
<gene>
    <name evidence="11" type="ORF">X798_06059</name>
</gene>
<sequence length="130" mass="15175">MDCVYFNVIMIFPGSHKRTFATNRHHQQNEGFIFASVSIYREIFPHSFRFGFWQSEVQIEQSNQSQDGSSKFMVFASAQVWSSRVCSNHHGLIRKYGLNMCRRCFREYASDIGFKKNLGYLENISSSSHI</sequence>
<dbReference type="AlphaFoldDB" id="A0A238BNZ4"/>
<protein>
    <recommendedName>
        <fullName evidence="9">Small ribosomal subunit protein uS14</fullName>
    </recommendedName>
    <alternativeName>
        <fullName evidence="10">40S ribosomal protein S29</fullName>
    </alternativeName>
</protein>